<feature type="region of interest" description="Disordered" evidence="1">
    <location>
        <begin position="504"/>
        <end position="543"/>
    </location>
</feature>
<keyword evidence="4" id="KW-1185">Reference proteome</keyword>
<dbReference type="InterPro" id="IPR040256">
    <property type="entry name" value="At4g02000-like"/>
</dbReference>
<dbReference type="Proteomes" id="UP001152484">
    <property type="component" value="Unassembled WGS sequence"/>
</dbReference>
<evidence type="ECO:0000313" key="4">
    <source>
        <dbReference type="Proteomes" id="UP001152484"/>
    </source>
</evidence>
<evidence type="ECO:0000256" key="1">
    <source>
        <dbReference type="SAM" id="MobiDB-lite"/>
    </source>
</evidence>
<evidence type="ECO:0000259" key="2">
    <source>
        <dbReference type="Pfam" id="PF14111"/>
    </source>
</evidence>
<name>A0A9P0ZPT9_CUSEU</name>
<accession>A0A9P0ZPT9</accession>
<dbReference type="InterPro" id="IPR025558">
    <property type="entry name" value="DUF4283"/>
</dbReference>
<reference evidence="3" key="1">
    <citation type="submission" date="2022-07" db="EMBL/GenBank/DDBJ databases">
        <authorList>
            <person name="Macas J."/>
            <person name="Novak P."/>
            <person name="Neumann P."/>
        </authorList>
    </citation>
    <scope>NUCLEOTIDE SEQUENCE</scope>
</reference>
<comment type="caution">
    <text evidence="3">The sequence shown here is derived from an EMBL/GenBank/DDBJ whole genome shotgun (WGS) entry which is preliminary data.</text>
</comment>
<sequence length="606" mass="67413">MARKKLVNRETPQRRVTRSKASFNLLDGLDDEFPTLDSTSVGLYANAGVSGADCNTPSKVLIVDTIDLQIETTEQVRKVVTSTSANKEEPAKQITLMKTKYDTSERKPWNTLFKDNRAPTHGLKLKYVPPKENGLDVTDRIFPSMVKMWSYCLVGCFTGIFPGLKAVHELRVEWGVKCQVRRHNRGWVIFKFQSECDRAKVLNGGPYSKFEKLLMLKPLHEDFSFVDEEFLKVSIWVKFPNLPLKLWSDDAMSEVVSMVGVPLTTDKVTQEKSNHHFARVLIEVDVSNPPQLSFPIRLPSHKVFKQHVVYKTFPSFCFHCKEYGHHPFTCKVLAEKELSKGEAHETKGATDLETTAAGAISAPDGADFEATAAATEEPDAILEEPGVASHVQPSFEATVAGSKVQPAAGTIPAALVPMRMEHAAVMQSDDGTNTTAIGTIAAGTSAAAVQSTVAAGPQISQAGKEDFEPELAAAGMDGQLEVREVATALQFPEVVIDRNKIVKNMNKNKRKKKNTGRPKTMKSGGRTPKRIENESSGETEISWEEDVGSDFDEVYMDGKVFTIRKDDKVCRNRMIRRIPGLSWEDTFTKKKMDLPEFFRNRKNGKK</sequence>
<evidence type="ECO:0000313" key="3">
    <source>
        <dbReference type="EMBL" id="CAH9106251.1"/>
    </source>
</evidence>
<dbReference type="Pfam" id="PF14111">
    <property type="entry name" value="DUF4283"/>
    <property type="match status" value="1"/>
</dbReference>
<dbReference type="PANTHER" id="PTHR31286">
    <property type="entry name" value="GLYCINE-RICH CELL WALL STRUCTURAL PROTEIN 1.8-LIKE"/>
    <property type="match status" value="1"/>
</dbReference>
<dbReference type="EMBL" id="CAMAPE010000048">
    <property type="protein sequence ID" value="CAH9106251.1"/>
    <property type="molecule type" value="Genomic_DNA"/>
</dbReference>
<feature type="domain" description="DUF4283" evidence="2">
    <location>
        <begin position="148"/>
        <end position="225"/>
    </location>
</feature>
<organism evidence="3 4">
    <name type="scientific">Cuscuta europaea</name>
    <name type="common">European dodder</name>
    <dbReference type="NCBI Taxonomy" id="41803"/>
    <lineage>
        <taxon>Eukaryota</taxon>
        <taxon>Viridiplantae</taxon>
        <taxon>Streptophyta</taxon>
        <taxon>Embryophyta</taxon>
        <taxon>Tracheophyta</taxon>
        <taxon>Spermatophyta</taxon>
        <taxon>Magnoliopsida</taxon>
        <taxon>eudicotyledons</taxon>
        <taxon>Gunneridae</taxon>
        <taxon>Pentapetalae</taxon>
        <taxon>asterids</taxon>
        <taxon>lamiids</taxon>
        <taxon>Solanales</taxon>
        <taxon>Convolvulaceae</taxon>
        <taxon>Cuscuteae</taxon>
        <taxon>Cuscuta</taxon>
        <taxon>Cuscuta subgen. Cuscuta</taxon>
    </lineage>
</organism>
<dbReference type="PANTHER" id="PTHR31286:SF168">
    <property type="entry name" value="DUF4283 DOMAIN-CONTAINING PROTEIN"/>
    <property type="match status" value="1"/>
</dbReference>
<proteinExistence type="predicted"/>
<protein>
    <recommendedName>
        <fullName evidence="2">DUF4283 domain-containing protein</fullName>
    </recommendedName>
</protein>
<feature type="compositionally biased region" description="Basic residues" evidence="1">
    <location>
        <begin position="506"/>
        <end position="520"/>
    </location>
</feature>
<dbReference type="AlphaFoldDB" id="A0A9P0ZPT9"/>
<dbReference type="OrthoDB" id="831829at2759"/>
<gene>
    <name evidence="3" type="ORF">CEURO_LOCUS17277</name>
</gene>